<evidence type="ECO:0000313" key="2">
    <source>
        <dbReference type="Proteomes" id="UP000594638"/>
    </source>
</evidence>
<proteinExistence type="predicted"/>
<comment type="caution">
    <text evidence="1">The sequence shown here is derived from an EMBL/GenBank/DDBJ whole genome shotgun (WGS) entry which is preliminary data.</text>
</comment>
<dbReference type="AlphaFoldDB" id="A0A8S0PBX8"/>
<sequence>MNLKRAEAVTPEKGSRYSGISKNLENLNPNVLSPGLKLSNSPLVKSTKGTKKAVCETLAEEQELREEFCDRKEKIIER</sequence>
<name>A0A8S0PBX8_OLEEU</name>
<gene>
    <name evidence="1" type="ORF">OLEA9_A033478</name>
</gene>
<dbReference type="Gramene" id="OE9A033478T1">
    <property type="protein sequence ID" value="OE9A033478C1"/>
    <property type="gene ID" value="OE9A033478"/>
</dbReference>
<dbReference type="Proteomes" id="UP000594638">
    <property type="component" value="Unassembled WGS sequence"/>
</dbReference>
<keyword evidence="2" id="KW-1185">Reference proteome</keyword>
<dbReference type="EMBL" id="CACTIH010000004">
    <property type="protein sequence ID" value="CAA2933502.1"/>
    <property type="molecule type" value="Genomic_DNA"/>
</dbReference>
<reference evidence="1 2" key="1">
    <citation type="submission" date="2019-12" db="EMBL/GenBank/DDBJ databases">
        <authorList>
            <person name="Alioto T."/>
            <person name="Alioto T."/>
            <person name="Gomez Garrido J."/>
        </authorList>
    </citation>
    <scope>NUCLEOTIDE SEQUENCE [LARGE SCALE GENOMIC DNA]</scope>
</reference>
<evidence type="ECO:0000313" key="1">
    <source>
        <dbReference type="EMBL" id="CAA2933502.1"/>
    </source>
</evidence>
<organism evidence="1 2">
    <name type="scientific">Olea europaea subsp. europaea</name>
    <dbReference type="NCBI Taxonomy" id="158383"/>
    <lineage>
        <taxon>Eukaryota</taxon>
        <taxon>Viridiplantae</taxon>
        <taxon>Streptophyta</taxon>
        <taxon>Embryophyta</taxon>
        <taxon>Tracheophyta</taxon>
        <taxon>Spermatophyta</taxon>
        <taxon>Magnoliopsida</taxon>
        <taxon>eudicotyledons</taxon>
        <taxon>Gunneridae</taxon>
        <taxon>Pentapetalae</taxon>
        <taxon>asterids</taxon>
        <taxon>lamiids</taxon>
        <taxon>Lamiales</taxon>
        <taxon>Oleaceae</taxon>
        <taxon>Oleeae</taxon>
        <taxon>Olea</taxon>
    </lineage>
</organism>
<protein>
    <submittedName>
        <fullName evidence="1">Uncharacterized protein</fullName>
    </submittedName>
</protein>
<accession>A0A8S0PBX8</accession>